<evidence type="ECO:0000313" key="1">
    <source>
        <dbReference type="EMBL" id="MCM2563558.1"/>
    </source>
</evidence>
<keyword evidence="2" id="KW-1185">Reference proteome</keyword>
<proteinExistence type="predicted"/>
<dbReference type="Proteomes" id="UP001203036">
    <property type="component" value="Unassembled WGS sequence"/>
</dbReference>
<evidence type="ECO:0000313" key="2">
    <source>
        <dbReference type="Proteomes" id="UP001203036"/>
    </source>
</evidence>
<organism evidence="1 2">
    <name type="scientific">Lutimaribacter degradans</name>
    <dbReference type="NCBI Taxonomy" id="2945989"/>
    <lineage>
        <taxon>Bacteria</taxon>
        <taxon>Pseudomonadati</taxon>
        <taxon>Pseudomonadota</taxon>
        <taxon>Alphaproteobacteria</taxon>
        <taxon>Rhodobacterales</taxon>
        <taxon>Roseobacteraceae</taxon>
        <taxon>Lutimaribacter</taxon>
    </lineage>
</organism>
<reference evidence="1" key="1">
    <citation type="submission" date="2022-06" db="EMBL/GenBank/DDBJ databases">
        <title>Lutimaribacter sp. EGI FJ00013, a novel bacterium isolated from a salt lake sediment enrichment.</title>
        <authorList>
            <person name="Gao L."/>
            <person name="Fang B.-Z."/>
            <person name="Li W.-J."/>
        </authorList>
    </citation>
    <scope>NUCLEOTIDE SEQUENCE</scope>
    <source>
        <strain evidence="1">EGI FJ00013</strain>
    </source>
</reference>
<name>A0ACC5ZYV8_9RHOB</name>
<comment type="caution">
    <text evidence="1">The sequence shown here is derived from an EMBL/GenBank/DDBJ whole genome shotgun (WGS) entry which is preliminary data.</text>
</comment>
<protein>
    <submittedName>
        <fullName evidence="1">Organoarsenical effux MFS transporter ArsJ</fullName>
    </submittedName>
</protein>
<dbReference type="EMBL" id="JAMQGO010000013">
    <property type="protein sequence ID" value="MCM2563558.1"/>
    <property type="molecule type" value="Genomic_DNA"/>
</dbReference>
<sequence>MTDRPEGLSAYIAVTAAYWAFMLTDGALRMLVLLHFHTLGFSPVQLAYLFVLYEIAGMVTNLSAGWIAARFGLTATLYAGLGIQVMALLALAQLDPGWSVAASVAFVMAVQGASGVAKDLAKMSSKSAVKLLAPAQGDGLFRWVAVLTGSKNAVKGLGFLLGAALLGLFGFTAAVFGMAAALAVILGAVVVFMPAGLPRGRKGAKFSEVFSDSANVNWLSAARVFLFGARDVWFVVGIPVYFYAVLSDGSEAGDRAAFFMIGTFMAVWIILYGAVQAGAPRILRAKDRGEAALVRAVRGWALALAVVPVVLTVAVALAGGAAPWLTATLVAGLLVFGALFAVNSSLHSYLILAFTRAERVTMDVGFYYMANAGGRLLGTVLSGLTYQLAGLPLTLGTAAAMVALSALMAGRLDAVASAPGG</sequence>
<gene>
    <name evidence="1" type="primary">arsJ</name>
    <name evidence="1" type="ORF">M8744_15475</name>
</gene>
<accession>A0ACC5ZYV8</accession>